<dbReference type="PROSITE" id="PS50109">
    <property type="entry name" value="HIS_KIN"/>
    <property type="match status" value="1"/>
</dbReference>
<evidence type="ECO:0000256" key="6">
    <source>
        <dbReference type="ARBA" id="ARBA00022777"/>
    </source>
</evidence>
<feature type="region of interest" description="Disordered" evidence="8">
    <location>
        <begin position="652"/>
        <end position="688"/>
    </location>
</feature>
<dbReference type="EC" id="2.7.13.3" evidence="2"/>
<dbReference type="InterPro" id="IPR003594">
    <property type="entry name" value="HATPase_dom"/>
</dbReference>
<keyword evidence="5 9" id="KW-0812">Transmembrane</keyword>
<dbReference type="PANTHER" id="PTHR45436">
    <property type="entry name" value="SENSOR HISTIDINE KINASE YKOH"/>
    <property type="match status" value="1"/>
</dbReference>
<dbReference type="SMART" id="SM00387">
    <property type="entry name" value="HATPase_c"/>
    <property type="match status" value="1"/>
</dbReference>
<evidence type="ECO:0000256" key="3">
    <source>
        <dbReference type="ARBA" id="ARBA00022553"/>
    </source>
</evidence>
<dbReference type="RefSeq" id="WP_358358850.1">
    <property type="nucleotide sequence ID" value="NZ_JBEZFP010000083.1"/>
</dbReference>
<feature type="compositionally biased region" description="Basic and acidic residues" evidence="8">
    <location>
        <begin position="738"/>
        <end position="756"/>
    </location>
</feature>
<evidence type="ECO:0000256" key="9">
    <source>
        <dbReference type="SAM" id="Phobius"/>
    </source>
</evidence>
<dbReference type="Pfam" id="PF02518">
    <property type="entry name" value="HATPase_c"/>
    <property type="match status" value="1"/>
</dbReference>
<feature type="domain" description="Histidine kinase" evidence="10">
    <location>
        <begin position="540"/>
        <end position="648"/>
    </location>
</feature>
<keyword evidence="12" id="KW-1185">Reference proteome</keyword>
<sequence>MTTSTPLTDDRNASPRPQRPPRAVRIRTLLILLAVVVTVALGAQVAFTAVRLLEQADNIRDDSVTGEKAGLPSYMVMEQIQAERRLTAARLGGTPVSQEEMEKQRAATDKVEADFMRLSGPELPASDRFVYDYVVMVKDKLVGLDEHRRLADTRAGDPQKVLDYYNGVIDQMIRLYQEMSNMDDGPLTYETRPLVGLMHAFEALSREDALIALSGPARKLTDAQYADFAHNVGVQRFIYGTWVAPYLPAKDKAVYDGLLANPAWTTKTKIEDSVLANHTPVATGGVLLPTDVQQWQATREQLAGQLTGLNVGRVIGLLDNTFQKSSDLRRSAWWLVAGSAAAVLFIVGVVLMTIRTVIRRTNKLRGHALALAEDELPDIIGSLQRGASVDTSGLPRPTGAKDEIGQIGDAVATLARQAADGAELVYRERQGFERFAEGVTGRSVVLVGVQLRLLEDLMRLHDQDPELTSRLYGLDHQTVRLRRQIENLQVLSGGVISNPHDAPAHIANLLMDAAGEAAGHERVEKHFLADARVIPSAASELTHVLAELIENAARYSPPDYKVVVRAQAAVHGVTVEVEDRGMGLSQEQYDQLNERLGQVPLYAEMADNASQLGLFVVGRLAARLGLDVTLRRSVYGGTAAVVLVPRSLLASRTDHGQVSPPYEGTDPWSAPELRPHPESDRPAGAAEPLPIRQGAAPVRAVASAAAPPALPAPRQLAGTATGSGTYQLPPAEELDVDPLPKRSRGEHLAAQLRDDTGGVPQVPYDPDSPEAARDMYRGLQAAFDQAEQPGQFNEAGRAEDDPATP</sequence>
<evidence type="ECO:0000313" key="11">
    <source>
        <dbReference type="EMBL" id="MEU8137240.1"/>
    </source>
</evidence>
<dbReference type="Pfam" id="PF08376">
    <property type="entry name" value="NIT"/>
    <property type="match status" value="1"/>
</dbReference>
<evidence type="ECO:0000313" key="12">
    <source>
        <dbReference type="Proteomes" id="UP001551482"/>
    </source>
</evidence>
<accession>A0ABV3DNB7</accession>
<evidence type="ECO:0000256" key="4">
    <source>
        <dbReference type="ARBA" id="ARBA00022679"/>
    </source>
</evidence>
<feature type="transmembrane region" description="Helical" evidence="9">
    <location>
        <begin position="29"/>
        <end position="53"/>
    </location>
</feature>
<dbReference type="PANTHER" id="PTHR45436:SF5">
    <property type="entry name" value="SENSOR HISTIDINE KINASE TRCS"/>
    <property type="match status" value="1"/>
</dbReference>
<dbReference type="SUPFAM" id="SSF55874">
    <property type="entry name" value="ATPase domain of HSP90 chaperone/DNA topoisomerase II/histidine kinase"/>
    <property type="match status" value="1"/>
</dbReference>
<feature type="compositionally biased region" description="Basic and acidic residues" evidence="8">
    <location>
        <begin position="796"/>
        <end position="805"/>
    </location>
</feature>
<evidence type="ECO:0000256" key="1">
    <source>
        <dbReference type="ARBA" id="ARBA00000085"/>
    </source>
</evidence>
<keyword evidence="3" id="KW-0597">Phosphoprotein</keyword>
<comment type="catalytic activity">
    <reaction evidence="1">
        <text>ATP + protein L-histidine = ADP + protein N-phospho-L-histidine.</text>
        <dbReference type="EC" id="2.7.13.3"/>
    </reaction>
</comment>
<gene>
    <name evidence="11" type="ORF">AB0C36_27450</name>
</gene>
<organism evidence="11 12">
    <name type="scientific">Streptodolium elevatio</name>
    <dbReference type="NCBI Taxonomy" id="3157996"/>
    <lineage>
        <taxon>Bacteria</taxon>
        <taxon>Bacillati</taxon>
        <taxon>Actinomycetota</taxon>
        <taxon>Actinomycetes</taxon>
        <taxon>Kitasatosporales</taxon>
        <taxon>Streptomycetaceae</taxon>
        <taxon>Streptodolium</taxon>
    </lineage>
</organism>
<dbReference type="Proteomes" id="UP001551482">
    <property type="component" value="Unassembled WGS sequence"/>
</dbReference>
<keyword evidence="7 9" id="KW-1133">Transmembrane helix</keyword>
<evidence type="ECO:0000256" key="8">
    <source>
        <dbReference type="SAM" id="MobiDB-lite"/>
    </source>
</evidence>
<proteinExistence type="predicted"/>
<keyword evidence="6" id="KW-0418">Kinase</keyword>
<protein>
    <recommendedName>
        <fullName evidence="2">histidine kinase</fullName>
        <ecNumber evidence="2">2.7.13.3</ecNumber>
    </recommendedName>
</protein>
<keyword evidence="9" id="KW-0472">Membrane</keyword>
<dbReference type="EMBL" id="JBEZFP010000083">
    <property type="protein sequence ID" value="MEU8137240.1"/>
    <property type="molecule type" value="Genomic_DNA"/>
</dbReference>
<name>A0ABV3DNB7_9ACTN</name>
<feature type="region of interest" description="Disordered" evidence="8">
    <location>
        <begin position="1"/>
        <end position="20"/>
    </location>
</feature>
<feature type="compositionally biased region" description="Low complexity" evidence="8">
    <location>
        <begin position="700"/>
        <end position="718"/>
    </location>
</feature>
<dbReference type="InterPro" id="IPR005467">
    <property type="entry name" value="His_kinase_dom"/>
</dbReference>
<evidence type="ECO:0000259" key="10">
    <source>
        <dbReference type="PROSITE" id="PS50109"/>
    </source>
</evidence>
<keyword evidence="4" id="KW-0808">Transferase</keyword>
<feature type="transmembrane region" description="Helical" evidence="9">
    <location>
        <begin position="332"/>
        <end position="354"/>
    </location>
</feature>
<evidence type="ECO:0000256" key="2">
    <source>
        <dbReference type="ARBA" id="ARBA00012438"/>
    </source>
</evidence>
<dbReference type="Gene3D" id="3.30.565.10">
    <property type="entry name" value="Histidine kinase-like ATPase, C-terminal domain"/>
    <property type="match status" value="1"/>
</dbReference>
<feature type="region of interest" description="Disordered" evidence="8">
    <location>
        <begin position="700"/>
        <end position="805"/>
    </location>
</feature>
<evidence type="ECO:0000256" key="5">
    <source>
        <dbReference type="ARBA" id="ARBA00022692"/>
    </source>
</evidence>
<evidence type="ECO:0000256" key="7">
    <source>
        <dbReference type="ARBA" id="ARBA00022989"/>
    </source>
</evidence>
<dbReference type="InterPro" id="IPR050428">
    <property type="entry name" value="TCS_sensor_his_kinase"/>
</dbReference>
<dbReference type="InterPro" id="IPR013587">
    <property type="entry name" value="Nitrate/nitrite_sensing"/>
</dbReference>
<dbReference type="InterPro" id="IPR036890">
    <property type="entry name" value="HATPase_C_sf"/>
</dbReference>
<comment type="caution">
    <text evidence="11">The sequence shown here is derived from an EMBL/GenBank/DDBJ whole genome shotgun (WGS) entry which is preliminary data.</text>
</comment>
<reference evidence="11 12" key="1">
    <citation type="submission" date="2024-06" db="EMBL/GenBank/DDBJ databases">
        <title>The Natural Products Discovery Center: Release of the First 8490 Sequenced Strains for Exploring Actinobacteria Biosynthetic Diversity.</title>
        <authorList>
            <person name="Kalkreuter E."/>
            <person name="Kautsar S.A."/>
            <person name="Yang D."/>
            <person name="Bader C.D."/>
            <person name="Teijaro C.N."/>
            <person name="Fluegel L."/>
            <person name="Davis C.M."/>
            <person name="Simpson J.R."/>
            <person name="Lauterbach L."/>
            <person name="Steele A.D."/>
            <person name="Gui C."/>
            <person name="Meng S."/>
            <person name="Li G."/>
            <person name="Viehrig K."/>
            <person name="Ye F."/>
            <person name="Su P."/>
            <person name="Kiefer A.F."/>
            <person name="Nichols A."/>
            <person name="Cepeda A.J."/>
            <person name="Yan W."/>
            <person name="Fan B."/>
            <person name="Jiang Y."/>
            <person name="Adhikari A."/>
            <person name="Zheng C.-J."/>
            <person name="Schuster L."/>
            <person name="Cowan T.M."/>
            <person name="Smanski M.J."/>
            <person name="Chevrette M.G."/>
            <person name="De Carvalho L.P.S."/>
            <person name="Shen B."/>
        </authorList>
    </citation>
    <scope>NUCLEOTIDE SEQUENCE [LARGE SCALE GENOMIC DNA]</scope>
    <source>
        <strain evidence="11 12">NPDC048946</strain>
    </source>
</reference>